<dbReference type="SUPFAM" id="SSF51230">
    <property type="entry name" value="Single hybrid motif"/>
    <property type="match status" value="1"/>
</dbReference>
<dbReference type="Gene3D" id="2.40.50.100">
    <property type="match status" value="1"/>
</dbReference>
<dbReference type="Pfam" id="PF25971">
    <property type="entry name" value="CzcB_N"/>
    <property type="match status" value="1"/>
</dbReference>
<evidence type="ECO:0000259" key="2">
    <source>
        <dbReference type="Pfam" id="PF25954"/>
    </source>
</evidence>
<accession>V4NJX1</accession>
<keyword evidence="7" id="KW-1185">Reference proteome</keyword>
<dbReference type="InterPro" id="IPR058647">
    <property type="entry name" value="BSH_CzcB-like"/>
</dbReference>
<dbReference type="AlphaFoldDB" id="V4NJX1"/>
<dbReference type="PROSITE" id="PS51257">
    <property type="entry name" value="PROKAR_LIPOPROTEIN"/>
    <property type="match status" value="1"/>
</dbReference>
<dbReference type="EMBL" id="AWGB01000080">
    <property type="protein sequence ID" value="ESQ82097.1"/>
    <property type="molecule type" value="Genomic_DNA"/>
</dbReference>
<dbReference type="InterPro" id="IPR011053">
    <property type="entry name" value="Single_hybrid_motif"/>
</dbReference>
<dbReference type="GO" id="GO:0030288">
    <property type="term" value="C:outer membrane-bounded periplasmic space"/>
    <property type="evidence" value="ECO:0007669"/>
    <property type="project" value="TreeGrafter"/>
</dbReference>
<dbReference type="Proteomes" id="UP000017837">
    <property type="component" value="Unassembled WGS sequence"/>
</dbReference>
<sequence>MYRSHLINRRFWLAGAAALALSACSKTEKDEHGHAEGGETAKGPHGGRLLEDGDFSLEVTLFEDGVEPEFRFYPYLKSKPLSPKSVTVTTSLTRLGGQVDSFSFAPEGDFLRGQGVVREPHSFDVAIKATHDGKVSTWTYASYEGRTTLAPDAAVSAGIQTEAAGAAILAERIDMSGRIEITPEGRSEVRAWYPGRIISMNGELGQLVQKGQVLARVESSESLQTYAIPAPISGVIMEKNANVGGVAYDSPLYVIADPNALHAEFFVFPRDAEKIRVGQDVEVRSLDGQTRLTAKVEALLPHADPTTQTLMAHVHLPAGASASFRSGLGVEGSFTVGSQGMPLAVRTEAIQRFRDFQVVFARVGTTYEVRMLKLGRQTPEWTEVLGGLAPGEVYVTKGAFLIRADIEKSGASHDH</sequence>
<feature type="domain" description="CzcB-like barrel-sandwich hybrid" evidence="4">
    <location>
        <begin position="189"/>
        <end position="257"/>
    </location>
</feature>
<dbReference type="eggNOG" id="COG0845">
    <property type="taxonomic scope" value="Bacteria"/>
</dbReference>
<evidence type="ECO:0000259" key="3">
    <source>
        <dbReference type="Pfam" id="PF25971"/>
    </source>
</evidence>
<dbReference type="PATRIC" id="fig|1121022.4.peg.4342"/>
<dbReference type="RefSeq" id="WP_018083236.1">
    <property type="nucleotide sequence ID" value="NZ_AQWM01000026.1"/>
</dbReference>
<comment type="caution">
    <text evidence="6">The sequence shown here is derived from an EMBL/GenBank/DDBJ whole genome shotgun (WGS) entry which is preliminary data.</text>
</comment>
<dbReference type="PANTHER" id="PTHR30097:SF4">
    <property type="entry name" value="SLR6042 PROTEIN"/>
    <property type="match status" value="1"/>
</dbReference>
<gene>
    <name evidence="6" type="ORF">ABENE_21190</name>
</gene>
<dbReference type="GO" id="GO:0060003">
    <property type="term" value="P:copper ion export"/>
    <property type="evidence" value="ECO:0007669"/>
    <property type="project" value="TreeGrafter"/>
</dbReference>
<dbReference type="STRING" id="1121022.GCA_000376105_03558"/>
<evidence type="ECO:0000313" key="6">
    <source>
        <dbReference type="EMBL" id="ESQ82097.1"/>
    </source>
</evidence>
<reference evidence="6 7" key="1">
    <citation type="journal article" date="2014" name="Nature">
        <title>Sequential evolution of bacterial morphology by co-option of a developmental regulator.</title>
        <authorList>
            <person name="Jiang C."/>
            <person name="Brown P.J."/>
            <person name="Ducret A."/>
            <person name="Brun Y.V."/>
        </authorList>
    </citation>
    <scope>NUCLEOTIDE SEQUENCE [LARGE SCALE GENOMIC DNA]</scope>
    <source>
        <strain evidence="6 7">DSM 16100</strain>
    </source>
</reference>
<dbReference type="InterPro" id="IPR058792">
    <property type="entry name" value="Beta-barrel_RND_2"/>
</dbReference>
<dbReference type="GO" id="GO:0015679">
    <property type="term" value="P:plasma membrane copper ion transport"/>
    <property type="evidence" value="ECO:0007669"/>
    <property type="project" value="TreeGrafter"/>
</dbReference>
<dbReference type="GO" id="GO:0046914">
    <property type="term" value="F:transition metal ion binding"/>
    <property type="evidence" value="ECO:0007669"/>
    <property type="project" value="TreeGrafter"/>
</dbReference>
<name>V4NJX1_9CAUL</name>
<organism evidence="6 7">
    <name type="scientific">Asticcacaulis benevestitus DSM 16100 = ATCC BAA-896</name>
    <dbReference type="NCBI Taxonomy" id="1121022"/>
    <lineage>
        <taxon>Bacteria</taxon>
        <taxon>Pseudomonadati</taxon>
        <taxon>Pseudomonadota</taxon>
        <taxon>Alphaproteobacteria</taxon>
        <taxon>Caulobacterales</taxon>
        <taxon>Caulobacteraceae</taxon>
        <taxon>Asticcacaulis</taxon>
    </lineage>
</organism>
<feature type="domain" description="CusB-like beta-barrel" evidence="2">
    <location>
        <begin position="267"/>
        <end position="317"/>
    </location>
</feature>
<dbReference type="PANTHER" id="PTHR30097">
    <property type="entry name" value="CATION EFFLUX SYSTEM PROTEIN CUSB"/>
    <property type="match status" value="1"/>
</dbReference>
<evidence type="ECO:0000259" key="4">
    <source>
        <dbReference type="Pfam" id="PF25973"/>
    </source>
</evidence>
<evidence type="ECO:0000313" key="7">
    <source>
        <dbReference type="Proteomes" id="UP000017837"/>
    </source>
</evidence>
<evidence type="ECO:0000259" key="5">
    <source>
        <dbReference type="Pfam" id="PF25975"/>
    </source>
</evidence>
<dbReference type="Gene3D" id="2.40.30.170">
    <property type="match status" value="1"/>
</dbReference>
<dbReference type="Pfam" id="PF25973">
    <property type="entry name" value="BSH_CzcB"/>
    <property type="match status" value="1"/>
</dbReference>
<dbReference type="Pfam" id="PF25954">
    <property type="entry name" value="Beta-barrel_RND_2"/>
    <property type="match status" value="1"/>
</dbReference>
<protein>
    <recommendedName>
        <fullName evidence="8">Cation transporter</fullName>
    </recommendedName>
</protein>
<evidence type="ECO:0008006" key="8">
    <source>
        <dbReference type="Google" id="ProtNLM"/>
    </source>
</evidence>
<proteinExistence type="predicted"/>
<evidence type="ECO:0000256" key="1">
    <source>
        <dbReference type="ARBA" id="ARBA00022448"/>
    </source>
</evidence>
<feature type="domain" description="CzcB N-terminal" evidence="3">
    <location>
        <begin position="47"/>
        <end position="137"/>
    </location>
</feature>
<dbReference type="InterPro" id="IPR051909">
    <property type="entry name" value="MFP_Cation_Efflux"/>
</dbReference>
<keyword evidence="1" id="KW-0813">Transport</keyword>
<dbReference type="OrthoDB" id="271709at2"/>
<dbReference type="InterPro" id="IPR058646">
    <property type="entry name" value="CzcB_N"/>
</dbReference>
<dbReference type="Gene3D" id="2.40.420.20">
    <property type="match status" value="1"/>
</dbReference>
<dbReference type="InterPro" id="IPR058649">
    <property type="entry name" value="CzcB_C"/>
</dbReference>
<feature type="domain" description="CzcB-like C-terminal circularly permuted SH3-like" evidence="5">
    <location>
        <begin position="343"/>
        <end position="402"/>
    </location>
</feature>
<dbReference type="Pfam" id="PF25975">
    <property type="entry name" value="CzcB_C"/>
    <property type="match status" value="1"/>
</dbReference>